<accession>A0A822Z2U9</accession>
<gene>
    <name evidence="1" type="ORF">HUJ06_006458</name>
</gene>
<comment type="caution">
    <text evidence="1">The sequence shown here is derived from an EMBL/GenBank/DDBJ whole genome shotgun (WGS) entry which is preliminary data.</text>
</comment>
<protein>
    <submittedName>
        <fullName evidence="1">Uncharacterized protein</fullName>
    </submittedName>
</protein>
<dbReference type="AlphaFoldDB" id="A0A822Z2U9"/>
<keyword evidence="2" id="KW-1185">Reference proteome</keyword>
<dbReference type="EMBL" id="DUZY01000004">
    <property type="protein sequence ID" value="DAD35818.1"/>
    <property type="molecule type" value="Genomic_DNA"/>
</dbReference>
<evidence type="ECO:0000313" key="2">
    <source>
        <dbReference type="Proteomes" id="UP000607653"/>
    </source>
</evidence>
<organism evidence="1 2">
    <name type="scientific">Nelumbo nucifera</name>
    <name type="common">Sacred lotus</name>
    <dbReference type="NCBI Taxonomy" id="4432"/>
    <lineage>
        <taxon>Eukaryota</taxon>
        <taxon>Viridiplantae</taxon>
        <taxon>Streptophyta</taxon>
        <taxon>Embryophyta</taxon>
        <taxon>Tracheophyta</taxon>
        <taxon>Spermatophyta</taxon>
        <taxon>Magnoliopsida</taxon>
        <taxon>Proteales</taxon>
        <taxon>Nelumbonaceae</taxon>
        <taxon>Nelumbo</taxon>
    </lineage>
</organism>
<proteinExistence type="predicted"/>
<sequence length="21" mass="2745">MRIRQCFKEKKRKNNINYYLV</sequence>
<reference evidence="1 2" key="1">
    <citation type="journal article" date="2020" name="Mol. Biol. Evol.">
        <title>Distinct Expression and Methylation Patterns for Genes with Different Fates following a Single Whole-Genome Duplication in Flowering Plants.</title>
        <authorList>
            <person name="Shi T."/>
            <person name="Rahmani R.S."/>
            <person name="Gugger P.F."/>
            <person name="Wang M."/>
            <person name="Li H."/>
            <person name="Zhang Y."/>
            <person name="Li Z."/>
            <person name="Wang Q."/>
            <person name="Van de Peer Y."/>
            <person name="Marchal K."/>
            <person name="Chen J."/>
        </authorList>
    </citation>
    <scope>NUCLEOTIDE SEQUENCE [LARGE SCALE GENOMIC DNA]</scope>
    <source>
        <tissue evidence="1">Leaf</tissue>
    </source>
</reference>
<name>A0A822Z2U9_NELNU</name>
<evidence type="ECO:0000313" key="1">
    <source>
        <dbReference type="EMBL" id="DAD35818.1"/>
    </source>
</evidence>
<dbReference type="Proteomes" id="UP000607653">
    <property type="component" value="Unassembled WGS sequence"/>
</dbReference>